<evidence type="ECO:0000256" key="5">
    <source>
        <dbReference type="ARBA" id="ARBA00031395"/>
    </source>
</evidence>
<evidence type="ECO:0000259" key="9">
    <source>
        <dbReference type="Pfam" id="PF01571"/>
    </source>
</evidence>
<dbReference type="Gene3D" id="3.30.1360.120">
    <property type="entry name" value="Probable tRNA modification gtpase trme, domain 1"/>
    <property type="match status" value="1"/>
</dbReference>
<reference evidence="11" key="1">
    <citation type="submission" date="2017-05" db="EMBL/GenBank/DDBJ databases">
        <authorList>
            <person name="Varghese N."/>
            <person name="Submissions S."/>
        </authorList>
    </citation>
    <scope>NUCLEOTIDE SEQUENCE</scope>
    <source>
        <strain evidence="11">Su22</strain>
    </source>
</reference>
<dbReference type="FunFam" id="3.30.70.1400:FF:000001">
    <property type="entry name" value="Aminomethyltransferase"/>
    <property type="match status" value="1"/>
</dbReference>
<dbReference type="InterPro" id="IPR029043">
    <property type="entry name" value="GcvT/YgfZ_C"/>
</dbReference>
<evidence type="ECO:0000313" key="12">
    <source>
        <dbReference type="Proteomes" id="UP001158066"/>
    </source>
</evidence>
<evidence type="ECO:0000256" key="2">
    <source>
        <dbReference type="ARBA" id="ARBA00012616"/>
    </source>
</evidence>
<dbReference type="Proteomes" id="UP001158066">
    <property type="component" value="Unassembled WGS sequence"/>
</dbReference>
<dbReference type="FunFam" id="4.10.1250.10:FF:000001">
    <property type="entry name" value="Aminomethyltransferase"/>
    <property type="match status" value="1"/>
</dbReference>
<dbReference type="AlphaFoldDB" id="A0AA45WX04"/>
<dbReference type="RefSeq" id="WP_283409600.1">
    <property type="nucleotide sequence ID" value="NZ_FXUF01000008.1"/>
</dbReference>
<gene>
    <name evidence="7" type="primary">gcvT</name>
    <name evidence="11" type="ORF">SAMN06296020_108114</name>
</gene>
<dbReference type="PANTHER" id="PTHR43757:SF2">
    <property type="entry name" value="AMINOMETHYLTRANSFERASE, MITOCHONDRIAL"/>
    <property type="match status" value="1"/>
</dbReference>
<dbReference type="Pfam" id="PF08669">
    <property type="entry name" value="GCV_T_C"/>
    <property type="match status" value="1"/>
</dbReference>
<dbReference type="FunFam" id="2.40.30.110:FF:000003">
    <property type="entry name" value="Aminomethyltransferase"/>
    <property type="match status" value="1"/>
</dbReference>
<evidence type="ECO:0000313" key="11">
    <source>
        <dbReference type="EMBL" id="SMP60346.1"/>
    </source>
</evidence>
<dbReference type="InterPro" id="IPR027266">
    <property type="entry name" value="TrmE/GcvT-like"/>
</dbReference>
<feature type="domain" description="GCVT N-terminal" evidence="9">
    <location>
        <begin position="9"/>
        <end position="266"/>
    </location>
</feature>
<accession>A0AA45WX04</accession>
<keyword evidence="4 7" id="KW-0808">Transferase</keyword>
<evidence type="ECO:0000256" key="8">
    <source>
        <dbReference type="PIRSR" id="PIRSR006487-1"/>
    </source>
</evidence>
<dbReference type="Pfam" id="PF01571">
    <property type="entry name" value="GCV_T"/>
    <property type="match status" value="1"/>
</dbReference>
<name>A0AA45WX04_9CLOT</name>
<dbReference type="Gene3D" id="4.10.1250.10">
    <property type="entry name" value="Aminomethyltransferase fragment"/>
    <property type="match status" value="1"/>
</dbReference>
<sequence length="370" mass="40993">MEESRKTPLTDWHAANGGKMVVYAGWEMPVQYEGLVAEHNAVREQAGMFDVSHMGEVLVEGPEALAYLQKLLTNDFSAMVNGEILYTMMCYPNGTVVDDLLVYRYESDRYLLVINAGNVDKDVAWMQEQAAGYQVSLTNQSSETGELALQGPLAEEVLQLLTDTDLSEIGFFHFRDHVAIAGVQCLVSRTGYTGEDGFEVYTPWNELEKVWVAIMEAGASKGVKPAGLGCRDTLRFEAGLPLYGHEISDSITPLEAGLGYFVSLKKEDFIGREVLAQQKEQGPPRKLVGFELIERGIARSDYEVLLNGEKIGFVTTGYLSPTLNKNVGQALVDRQKVAGAETLEVQIRNKQVKAKIVKLPLYRKRTKARG</sequence>
<dbReference type="NCBIfam" id="NF001567">
    <property type="entry name" value="PRK00389.1"/>
    <property type="match status" value="1"/>
</dbReference>
<dbReference type="InterPro" id="IPR006222">
    <property type="entry name" value="GCVT_N"/>
</dbReference>
<evidence type="ECO:0000256" key="3">
    <source>
        <dbReference type="ARBA" id="ARBA00022576"/>
    </source>
</evidence>
<evidence type="ECO:0000256" key="6">
    <source>
        <dbReference type="ARBA" id="ARBA00047665"/>
    </source>
</evidence>
<protein>
    <recommendedName>
        <fullName evidence="2 7">Aminomethyltransferase</fullName>
        <ecNumber evidence="2 7">2.1.2.10</ecNumber>
    </recommendedName>
    <alternativeName>
        <fullName evidence="5 7">Glycine cleavage system T protein</fullName>
    </alternativeName>
</protein>
<evidence type="ECO:0000256" key="7">
    <source>
        <dbReference type="HAMAP-Rule" id="MF_00259"/>
    </source>
</evidence>
<dbReference type="Gene3D" id="3.30.70.1400">
    <property type="entry name" value="Aminomethyltransferase beta-barrel domains"/>
    <property type="match status" value="1"/>
</dbReference>
<proteinExistence type="inferred from homology"/>
<dbReference type="EC" id="2.1.2.10" evidence="2 7"/>
<evidence type="ECO:0000256" key="4">
    <source>
        <dbReference type="ARBA" id="ARBA00022679"/>
    </source>
</evidence>
<dbReference type="GO" id="GO:0008483">
    <property type="term" value="F:transaminase activity"/>
    <property type="evidence" value="ECO:0007669"/>
    <property type="project" value="UniProtKB-KW"/>
</dbReference>
<dbReference type="InterPro" id="IPR028896">
    <property type="entry name" value="GcvT/YgfZ/DmdA"/>
</dbReference>
<evidence type="ECO:0000259" key="10">
    <source>
        <dbReference type="Pfam" id="PF08669"/>
    </source>
</evidence>
<dbReference type="GO" id="GO:0019464">
    <property type="term" value="P:glycine decarboxylation via glycine cleavage system"/>
    <property type="evidence" value="ECO:0007669"/>
    <property type="project" value="UniProtKB-UniRule"/>
</dbReference>
<dbReference type="SUPFAM" id="SSF101790">
    <property type="entry name" value="Aminomethyltransferase beta-barrel domain"/>
    <property type="match status" value="1"/>
</dbReference>
<dbReference type="PIRSF" id="PIRSF006487">
    <property type="entry name" value="GcvT"/>
    <property type="match status" value="1"/>
</dbReference>
<feature type="domain" description="Aminomethyltransferase C-terminal" evidence="10">
    <location>
        <begin position="285"/>
        <end position="362"/>
    </location>
</feature>
<dbReference type="EMBL" id="FXUF01000008">
    <property type="protein sequence ID" value="SMP60346.1"/>
    <property type="molecule type" value="Genomic_DNA"/>
</dbReference>
<comment type="similarity">
    <text evidence="1 7">Belongs to the GcvT family.</text>
</comment>
<dbReference type="HAMAP" id="MF_00259">
    <property type="entry name" value="GcvT"/>
    <property type="match status" value="1"/>
</dbReference>
<evidence type="ECO:0000256" key="1">
    <source>
        <dbReference type="ARBA" id="ARBA00008609"/>
    </source>
</evidence>
<comment type="catalytic activity">
    <reaction evidence="6 7">
        <text>N(6)-[(R)-S(8)-aminomethyldihydrolipoyl]-L-lysyl-[protein] + (6S)-5,6,7,8-tetrahydrofolate = N(6)-[(R)-dihydrolipoyl]-L-lysyl-[protein] + (6R)-5,10-methylene-5,6,7,8-tetrahydrofolate + NH4(+)</text>
        <dbReference type="Rhea" id="RHEA:16945"/>
        <dbReference type="Rhea" id="RHEA-COMP:10475"/>
        <dbReference type="Rhea" id="RHEA-COMP:10492"/>
        <dbReference type="ChEBI" id="CHEBI:15636"/>
        <dbReference type="ChEBI" id="CHEBI:28938"/>
        <dbReference type="ChEBI" id="CHEBI:57453"/>
        <dbReference type="ChEBI" id="CHEBI:83100"/>
        <dbReference type="ChEBI" id="CHEBI:83143"/>
        <dbReference type="EC" id="2.1.2.10"/>
    </reaction>
</comment>
<dbReference type="PANTHER" id="PTHR43757">
    <property type="entry name" value="AMINOMETHYLTRANSFERASE"/>
    <property type="match status" value="1"/>
</dbReference>
<keyword evidence="3 7" id="KW-0032">Aminotransferase</keyword>
<comment type="function">
    <text evidence="7">The glycine cleavage system catalyzes the degradation of glycine.</text>
</comment>
<dbReference type="GO" id="GO:0004047">
    <property type="term" value="F:aminomethyltransferase activity"/>
    <property type="evidence" value="ECO:0007669"/>
    <property type="project" value="UniProtKB-UniRule"/>
</dbReference>
<organism evidence="11 12">
    <name type="scientific">Anoxynatronum buryatiense</name>
    <dbReference type="NCBI Taxonomy" id="489973"/>
    <lineage>
        <taxon>Bacteria</taxon>
        <taxon>Bacillati</taxon>
        <taxon>Bacillota</taxon>
        <taxon>Clostridia</taxon>
        <taxon>Eubacteriales</taxon>
        <taxon>Clostridiaceae</taxon>
        <taxon>Anoxynatronum</taxon>
    </lineage>
</organism>
<dbReference type="Gene3D" id="2.40.30.110">
    <property type="entry name" value="Aminomethyltransferase beta-barrel domains"/>
    <property type="match status" value="1"/>
</dbReference>
<comment type="caution">
    <text evidence="11">The sequence shown here is derived from an EMBL/GenBank/DDBJ whole genome shotgun (WGS) entry which is preliminary data.</text>
</comment>
<dbReference type="InterPro" id="IPR006223">
    <property type="entry name" value="GcvT"/>
</dbReference>
<dbReference type="SUPFAM" id="SSF103025">
    <property type="entry name" value="Folate-binding domain"/>
    <property type="match status" value="1"/>
</dbReference>
<comment type="subunit">
    <text evidence="7">The glycine cleavage system is composed of four proteins: P, T, L and H.</text>
</comment>
<dbReference type="InterPro" id="IPR022903">
    <property type="entry name" value="GcvT_bac"/>
</dbReference>
<dbReference type="InterPro" id="IPR013977">
    <property type="entry name" value="GcvT_C"/>
</dbReference>
<dbReference type="GO" id="GO:0005960">
    <property type="term" value="C:glycine cleavage complex"/>
    <property type="evidence" value="ECO:0007669"/>
    <property type="project" value="InterPro"/>
</dbReference>
<dbReference type="GO" id="GO:0005829">
    <property type="term" value="C:cytosol"/>
    <property type="evidence" value="ECO:0007669"/>
    <property type="project" value="TreeGrafter"/>
</dbReference>
<feature type="binding site" evidence="8">
    <location>
        <position position="199"/>
    </location>
    <ligand>
        <name>substrate</name>
    </ligand>
</feature>
<dbReference type="NCBIfam" id="TIGR00528">
    <property type="entry name" value="gcvT"/>
    <property type="match status" value="1"/>
</dbReference>
<keyword evidence="12" id="KW-1185">Reference proteome</keyword>